<dbReference type="Pfam" id="PF05090">
    <property type="entry name" value="HTTM"/>
    <property type="match status" value="1"/>
</dbReference>
<evidence type="ECO:0000256" key="4">
    <source>
        <dbReference type="ARBA" id="ARBA00023136"/>
    </source>
</evidence>
<feature type="transmembrane region" description="Helical" evidence="5">
    <location>
        <begin position="152"/>
        <end position="172"/>
    </location>
</feature>
<proteinExistence type="predicted"/>
<feature type="transmembrane region" description="Helical" evidence="5">
    <location>
        <begin position="99"/>
        <end position="119"/>
    </location>
</feature>
<feature type="transmembrane region" description="Helical" evidence="5">
    <location>
        <begin position="33"/>
        <end position="54"/>
    </location>
</feature>
<feature type="transmembrane region" description="Helical" evidence="5">
    <location>
        <begin position="227"/>
        <end position="248"/>
    </location>
</feature>
<accession>A0ABW5N5H0</accession>
<keyword evidence="4 5" id="KW-0472">Membrane</keyword>
<feature type="transmembrane region" description="Helical" evidence="5">
    <location>
        <begin position="260"/>
        <end position="288"/>
    </location>
</feature>
<feature type="domain" description="HTTM-like" evidence="6">
    <location>
        <begin position="28"/>
        <end position="298"/>
    </location>
</feature>
<dbReference type="PANTHER" id="PTHR39535">
    <property type="entry name" value="SPORULATION-DELAYING PROTEIN SDPB"/>
    <property type="match status" value="1"/>
</dbReference>
<evidence type="ECO:0000313" key="7">
    <source>
        <dbReference type="EMBL" id="MFD2589389.1"/>
    </source>
</evidence>
<comment type="subcellular location">
    <subcellularLocation>
        <location evidence="1">Endomembrane system</location>
        <topology evidence="1">Multi-pass membrane protein</topology>
    </subcellularLocation>
</comment>
<dbReference type="InterPro" id="IPR052964">
    <property type="entry name" value="Sporulation_signal_mat"/>
</dbReference>
<sequence>MKQILTFIKKGISSARLQLDRFIFSSKNTKDSALFLAFFRCTIPVLAIIDILSISSDLSFFFSKDKTLIPQELGYLTSEYFPLLDQFYGFLRHYALLDFFYDNVVLFYIAALILLAVGLGTRFTAIIALLLQLIIFRSFPIFNYGYDHFMTMSLFYCVVFPVGRFFSLDYYLFKPQNSMNSLPYKRIIQIHLTLVYFFSGIAKCVDPNWWDGDAIWRATASFFNSSFYIPPIVLAISGIAVVLLELLHPFLIYYKKTRQITLIAVVLMHVSIGAFMHLYSFAAIMIIWNITSYYSFKPSEKKSLYEVKASA</sequence>
<dbReference type="InterPro" id="IPR011020">
    <property type="entry name" value="HTTM-like"/>
</dbReference>
<organism evidence="7 8">
    <name type="scientific">Aquimarina hainanensis</name>
    <dbReference type="NCBI Taxonomy" id="1578017"/>
    <lineage>
        <taxon>Bacteria</taxon>
        <taxon>Pseudomonadati</taxon>
        <taxon>Bacteroidota</taxon>
        <taxon>Flavobacteriia</taxon>
        <taxon>Flavobacteriales</taxon>
        <taxon>Flavobacteriaceae</taxon>
        <taxon>Aquimarina</taxon>
    </lineage>
</organism>
<dbReference type="RefSeq" id="WP_176027996.1">
    <property type="nucleotide sequence ID" value="NZ_JBHSJV010000001.1"/>
</dbReference>
<comment type="caution">
    <text evidence="7">The sequence shown here is derived from an EMBL/GenBank/DDBJ whole genome shotgun (WGS) entry which is preliminary data.</text>
</comment>
<evidence type="ECO:0000256" key="1">
    <source>
        <dbReference type="ARBA" id="ARBA00004127"/>
    </source>
</evidence>
<dbReference type="EMBL" id="JBHULX010000001">
    <property type="protein sequence ID" value="MFD2589389.1"/>
    <property type="molecule type" value="Genomic_DNA"/>
</dbReference>
<feature type="transmembrane region" description="Helical" evidence="5">
    <location>
        <begin position="184"/>
        <end position="202"/>
    </location>
</feature>
<protein>
    <submittedName>
        <fullName evidence="7">HTTM domain-containing protein</fullName>
    </submittedName>
</protein>
<name>A0ABW5N5H0_9FLAO</name>
<dbReference type="Proteomes" id="UP001597459">
    <property type="component" value="Unassembled WGS sequence"/>
</dbReference>
<dbReference type="PANTHER" id="PTHR39535:SF2">
    <property type="entry name" value="HTTM DOMAIN-CONTAINING PROTEIN"/>
    <property type="match status" value="1"/>
</dbReference>
<dbReference type="SMART" id="SM00752">
    <property type="entry name" value="HTTM"/>
    <property type="match status" value="1"/>
</dbReference>
<dbReference type="InterPro" id="IPR053934">
    <property type="entry name" value="HTTM_dom"/>
</dbReference>
<gene>
    <name evidence="7" type="ORF">ACFSTE_01010</name>
</gene>
<keyword evidence="8" id="KW-1185">Reference proteome</keyword>
<evidence type="ECO:0000256" key="3">
    <source>
        <dbReference type="ARBA" id="ARBA00022989"/>
    </source>
</evidence>
<evidence type="ECO:0000256" key="2">
    <source>
        <dbReference type="ARBA" id="ARBA00022692"/>
    </source>
</evidence>
<evidence type="ECO:0000259" key="6">
    <source>
        <dbReference type="SMART" id="SM00752"/>
    </source>
</evidence>
<keyword evidence="2 5" id="KW-0812">Transmembrane</keyword>
<feature type="transmembrane region" description="Helical" evidence="5">
    <location>
        <begin position="126"/>
        <end position="146"/>
    </location>
</feature>
<evidence type="ECO:0000313" key="8">
    <source>
        <dbReference type="Proteomes" id="UP001597459"/>
    </source>
</evidence>
<keyword evidence="3 5" id="KW-1133">Transmembrane helix</keyword>
<evidence type="ECO:0000256" key="5">
    <source>
        <dbReference type="SAM" id="Phobius"/>
    </source>
</evidence>
<reference evidence="8" key="1">
    <citation type="journal article" date="2019" name="Int. J. Syst. Evol. Microbiol.">
        <title>The Global Catalogue of Microorganisms (GCM) 10K type strain sequencing project: providing services to taxonomists for standard genome sequencing and annotation.</title>
        <authorList>
            <consortium name="The Broad Institute Genomics Platform"/>
            <consortium name="The Broad Institute Genome Sequencing Center for Infectious Disease"/>
            <person name="Wu L."/>
            <person name="Ma J."/>
        </authorList>
    </citation>
    <scope>NUCLEOTIDE SEQUENCE [LARGE SCALE GENOMIC DNA]</scope>
    <source>
        <strain evidence="8">KCTC 42423</strain>
    </source>
</reference>